<dbReference type="InterPro" id="IPR006186">
    <property type="entry name" value="Ser/Thr-sp_prot-phosphatase"/>
</dbReference>
<evidence type="ECO:0000256" key="4">
    <source>
        <dbReference type="ARBA" id="ARBA00023211"/>
    </source>
</evidence>
<dbReference type="Pfam" id="PF00149">
    <property type="entry name" value="Metallophos"/>
    <property type="match status" value="1"/>
</dbReference>
<reference evidence="7 8" key="1">
    <citation type="journal article" date="2024" name="Insects">
        <title>An Improved Chromosome-Level Genome Assembly of the Firefly Pyrocoelia pectoralis.</title>
        <authorList>
            <person name="Fu X."/>
            <person name="Meyer-Rochow V.B."/>
            <person name="Ballantyne L."/>
            <person name="Zhu X."/>
        </authorList>
    </citation>
    <scope>NUCLEOTIDE SEQUENCE [LARGE SCALE GENOMIC DNA]</scope>
    <source>
        <strain evidence="7">XCY_ONT2</strain>
    </source>
</reference>
<dbReference type="SMART" id="SM00156">
    <property type="entry name" value="PP2Ac"/>
    <property type="match status" value="1"/>
</dbReference>
<dbReference type="PANTHER" id="PTHR45668">
    <property type="entry name" value="SERINE/THREONINE-PROTEIN PHOSPHATASE 5-RELATED"/>
    <property type="match status" value="1"/>
</dbReference>
<evidence type="ECO:0000313" key="8">
    <source>
        <dbReference type="Proteomes" id="UP001329430"/>
    </source>
</evidence>
<keyword evidence="5" id="KW-0378">Hydrolase</keyword>
<organism evidence="7 8">
    <name type="scientific">Pyrocoelia pectoralis</name>
    <dbReference type="NCBI Taxonomy" id="417401"/>
    <lineage>
        <taxon>Eukaryota</taxon>
        <taxon>Metazoa</taxon>
        <taxon>Ecdysozoa</taxon>
        <taxon>Arthropoda</taxon>
        <taxon>Hexapoda</taxon>
        <taxon>Insecta</taxon>
        <taxon>Pterygota</taxon>
        <taxon>Neoptera</taxon>
        <taxon>Endopterygota</taxon>
        <taxon>Coleoptera</taxon>
        <taxon>Polyphaga</taxon>
        <taxon>Elateriformia</taxon>
        <taxon>Elateroidea</taxon>
        <taxon>Lampyridae</taxon>
        <taxon>Lampyrinae</taxon>
        <taxon>Pyrocoelia</taxon>
    </lineage>
</organism>
<dbReference type="AlphaFoldDB" id="A0AAN7V8M6"/>
<dbReference type="PROSITE" id="PS50222">
    <property type="entry name" value="EF_HAND_2"/>
    <property type="match status" value="1"/>
</dbReference>
<dbReference type="Gene3D" id="1.10.238.10">
    <property type="entry name" value="EF-hand"/>
    <property type="match status" value="1"/>
</dbReference>
<dbReference type="EC" id="3.1.3.16" evidence="5"/>
<evidence type="ECO:0000256" key="1">
    <source>
        <dbReference type="ARBA" id="ARBA00001936"/>
    </source>
</evidence>
<keyword evidence="4" id="KW-0464">Manganese</keyword>
<dbReference type="EMBL" id="JAVRBK010000005">
    <property type="protein sequence ID" value="KAK5643890.1"/>
    <property type="molecule type" value="Genomic_DNA"/>
</dbReference>
<dbReference type="SUPFAM" id="SSF56300">
    <property type="entry name" value="Metallo-dependent phosphatases"/>
    <property type="match status" value="1"/>
</dbReference>
<dbReference type="InterPro" id="IPR029052">
    <property type="entry name" value="Metallo-depent_PP-like"/>
</dbReference>
<feature type="domain" description="EF-hand" evidence="6">
    <location>
        <begin position="535"/>
        <end position="570"/>
    </location>
</feature>
<evidence type="ECO:0000256" key="3">
    <source>
        <dbReference type="ARBA" id="ARBA00022723"/>
    </source>
</evidence>
<evidence type="ECO:0000313" key="7">
    <source>
        <dbReference type="EMBL" id="KAK5643890.1"/>
    </source>
</evidence>
<comment type="cofactor">
    <cofactor evidence="1">
        <name>Mn(2+)</name>
        <dbReference type="ChEBI" id="CHEBI:29035"/>
    </cofactor>
</comment>
<dbReference type="InterPro" id="IPR002048">
    <property type="entry name" value="EF_hand_dom"/>
</dbReference>
<keyword evidence="8" id="KW-1185">Reference proteome</keyword>
<dbReference type="GO" id="GO:0005509">
    <property type="term" value="F:calcium ion binding"/>
    <property type="evidence" value="ECO:0007669"/>
    <property type="project" value="InterPro"/>
</dbReference>
<comment type="caution">
    <text evidence="7">The sequence shown here is derived from an EMBL/GenBank/DDBJ whole genome shotgun (WGS) entry which is preliminary data.</text>
</comment>
<evidence type="ECO:0000259" key="6">
    <source>
        <dbReference type="PROSITE" id="PS50222"/>
    </source>
</evidence>
<gene>
    <name evidence="7" type="ORF">RI129_007735</name>
</gene>
<protein>
    <recommendedName>
        <fullName evidence="5">Serine/threonine-protein phosphatase</fullName>
        <ecNumber evidence="5">3.1.3.16</ecNumber>
    </recommendedName>
</protein>
<evidence type="ECO:0000256" key="2">
    <source>
        <dbReference type="ARBA" id="ARBA00008294"/>
    </source>
</evidence>
<dbReference type="PROSITE" id="PS00125">
    <property type="entry name" value="SER_THR_PHOSPHATASE"/>
    <property type="match status" value="1"/>
</dbReference>
<dbReference type="Gene3D" id="3.60.21.10">
    <property type="match status" value="1"/>
</dbReference>
<dbReference type="InterPro" id="IPR051134">
    <property type="entry name" value="PPP_phosphatase"/>
</dbReference>
<dbReference type="PANTHER" id="PTHR45668:SF3">
    <property type="entry name" value="SERINE_THREONINE-PROTEIN PHOSPHATASE RDGC"/>
    <property type="match status" value="1"/>
</dbReference>
<dbReference type="PROSITE" id="PS50096">
    <property type="entry name" value="IQ"/>
    <property type="match status" value="1"/>
</dbReference>
<comment type="similarity">
    <text evidence="2 5">Belongs to the PPP phosphatase family.</text>
</comment>
<name>A0AAN7V8M6_9COLE</name>
<dbReference type="SMART" id="SM00015">
    <property type="entry name" value="IQ"/>
    <property type="match status" value="1"/>
</dbReference>
<dbReference type="CDD" id="cd23767">
    <property type="entry name" value="IQCD"/>
    <property type="match status" value="1"/>
</dbReference>
<dbReference type="Pfam" id="PF00612">
    <property type="entry name" value="IQ"/>
    <property type="match status" value="1"/>
</dbReference>
<keyword evidence="3" id="KW-0479">Metal-binding</keyword>
<dbReference type="InterPro" id="IPR004843">
    <property type="entry name" value="Calcineurin-like_PHP"/>
</dbReference>
<accession>A0AAN7V8M6</accession>
<evidence type="ECO:0000256" key="5">
    <source>
        <dbReference type="RuleBase" id="RU004273"/>
    </source>
</evidence>
<dbReference type="Proteomes" id="UP001329430">
    <property type="component" value="Chromosome 5"/>
</dbReference>
<dbReference type="GO" id="GO:0004722">
    <property type="term" value="F:protein serine/threonine phosphatase activity"/>
    <property type="evidence" value="ECO:0007669"/>
    <property type="project" value="UniProtKB-EC"/>
</dbReference>
<dbReference type="InterPro" id="IPR000048">
    <property type="entry name" value="IQ_motif_EF-hand-BS"/>
</dbReference>
<dbReference type="PRINTS" id="PR00114">
    <property type="entry name" value="STPHPHTASE"/>
</dbReference>
<sequence length="808" mass="93033">MRGFRKSKGCGCLSFHKRSISSYEDESTSSCRSSDAEVQVKTFRNRKIKPEGGLLQILFPRNLFKGWRRNNDLSMTKIERTMKAAILIQRWYRRYLARMEVRRRYTWTIFQSIEYAGEQDQVKLYNFFNALLTHIPTTTRSTGSAATSKSSSIDSLNFRFEDESDDVEEEGMQHVEKKYRGIHINFPMRRSDLDALIDAFRKRKQHRLHARYVAGILRESITQLKRLPNLNQASTAISKQVTICGDLHGKLDDLLVVFHKNGLPSPENPYVFNGDFVDRGKKGLEVLLLLLACMLVFPGGVFLNRGNHEDHIMNSRYGFVREVQAKYKHNSEKLLKLIEGVYRWLPLGTIVNNKVLIVHGGISDTTDLDLIKSLDRGKYVSLLRPPITDSTAPGAEIIDKVEWKQVFDILWSDPQPGDGCIPNGLRGAGTYFGPDITKRFLKRNKMLYLIRSHECKPEGYEINHNNKVITVFSASNYYELGSNKGAYLKLVGPQLDTHFVQYTAATGKTKRLTFRQRIGLVESSAIRELRGHIMSNRERLQQEFQKADPDLTGFIPVSEWCKTMETVTELGLPWRMLREKLVALDTETQMVNYSTTFDKINNSDITTVQGANTVVETLYRNKSSLEAIFRIIDKDNSARICCNYTARNAFSSIVKVIKIAITKNRVKTICVLRTVLFYFYNLACLKKTIDPSEFLNASFSIFASIVLLKKKKKLLHSIRERKPFLMTYHLPHHPYLNFRGRSHSAKGCNHVRLKIMAKVVPLDIKIDVFLRFQKKFVYPETRLLLFRCPTLYNNLTFIFTTSSVNIKK</sequence>
<comment type="catalytic activity">
    <reaction evidence="5">
        <text>O-phospho-L-threonyl-[protein] + H2O = L-threonyl-[protein] + phosphate</text>
        <dbReference type="Rhea" id="RHEA:47004"/>
        <dbReference type="Rhea" id="RHEA-COMP:11060"/>
        <dbReference type="Rhea" id="RHEA-COMP:11605"/>
        <dbReference type="ChEBI" id="CHEBI:15377"/>
        <dbReference type="ChEBI" id="CHEBI:30013"/>
        <dbReference type="ChEBI" id="CHEBI:43474"/>
        <dbReference type="ChEBI" id="CHEBI:61977"/>
        <dbReference type="EC" id="3.1.3.16"/>
    </reaction>
</comment>
<proteinExistence type="inferred from homology"/>